<feature type="domain" description="HTH tetR-type" evidence="3">
    <location>
        <begin position="13"/>
        <end position="73"/>
    </location>
</feature>
<reference evidence="4 5" key="1">
    <citation type="submission" date="2023-10" db="EMBL/GenBank/DDBJ databases">
        <authorList>
            <person name="Botero Cardona J."/>
        </authorList>
    </citation>
    <scope>NUCLEOTIDE SEQUENCE [LARGE SCALE GENOMIC DNA]</scope>
    <source>
        <strain evidence="4 5">R-54839</strain>
    </source>
</reference>
<dbReference type="InterPro" id="IPR039532">
    <property type="entry name" value="TetR_C_Firmicutes"/>
</dbReference>
<evidence type="ECO:0000256" key="1">
    <source>
        <dbReference type="ARBA" id="ARBA00023125"/>
    </source>
</evidence>
<gene>
    <name evidence="4" type="ORF">R54839_PPFHFPJH_01038</name>
</gene>
<accession>A0ABN9YVE9</accession>
<dbReference type="Pfam" id="PF14278">
    <property type="entry name" value="TetR_C_8"/>
    <property type="match status" value="1"/>
</dbReference>
<organism evidence="4 5">
    <name type="scientific">Fructobacillus fructosus</name>
    <dbReference type="NCBI Taxonomy" id="1631"/>
    <lineage>
        <taxon>Bacteria</taxon>
        <taxon>Bacillati</taxon>
        <taxon>Bacillota</taxon>
        <taxon>Bacilli</taxon>
        <taxon>Lactobacillales</taxon>
        <taxon>Lactobacillaceae</taxon>
        <taxon>Fructobacillus</taxon>
    </lineage>
</organism>
<dbReference type="InterPro" id="IPR050624">
    <property type="entry name" value="HTH-type_Tx_Regulator"/>
</dbReference>
<proteinExistence type="predicted"/>
<feature type="DNA-binding region" description="H-T-H motif" evidence="2">
    <location>
        <begin position="36"/>
        <end position="55"/>
    </location>
</feature>
<evidence type="ECO:0000256" key="2">
    <source>
        <dbReference type="PROSITE-ProRule" id="PRU00335"/>
    </source>
</evidence>
<evidence type="ECO:0000313" key="5">
    <source>
        <dbReference type="Proteomes" id="UP001314261"/>
    </source>
</evidence>
<keyword evidence="5" id="KW-1185">Reference proteome</keyword>
<dbReference type="Proteomes" id="UP001314261">
    <property type="component" value="Unassembled WGS sequence"/>
</dbReference>
<sequence length="181" mass="20988">MTEKTIKRTEQVNQTMAMLTEALTKLMVKKPLDQITIAELTEEAGLARRTFYRHVKTIDDLLTIKVEQIITKLYQEVEWHSQTFEDVLNKVYPALLKDKTFLLALAKNNREYLLQKVILDEREQSIIQLPKEPVYDLTAYFGAGGISSVIIYWIHQGFTQSPAEVAKANRQLIQHIKRITQ</sequence>
<dbReference type="PROSITE" id="PS50977">
    <property type="entry name" value="HTH_TETR_2"/>
    <property type="match status" value="1"/>
</dbReference>
<keyword evidence="1 2" id="KW-0238">DNA-binding</keyword>
<dbReference type="PANTHER" id="PTHR43479:SF7">
    <property type="entry name" value="TETR-FAMILY TRANSCRIPTIONAL REGULATOR"/>
    <property type="match status" value="1"/>
</dbReference>
<evidence type="ECO:0000313" key="4">
    <source>
        <dbReference type="EMBL" id="CAK1244189.1"/>
    </source>
</evidence>
<dbReference type="Gene3D" id="1.10.357.10">
    <property type="entry name" value="Tetracycline Repressor, domain 2"/>
    <property type="match status" value="1"/>
</dbReference>
<dbReference type="Pfam" id="PF00440">
    <property type="entry name" value="TetR_N"/>
    <property type="match status" value="1"/>
</dbReference>
<name>A0ABN9YVE9_9LACO</name>
<dbReference type="RefSeq" id="WP_187753483.1">
    <property type="nucleotide sequence ID" value="NZ_CAUZLR010000006.1"/>
</dbReference>
<dbReference type="SUPFAM" id="SSF46689">
    <property type="entry name" value="Homeodomain-like"/>
    <property type="match status" value="1"/>
</dbReference>
<dbReference type="InterPro" id="IPR009057">
    <property type="entry name" value="Homeodomain-like_sf"/>
</dbReference>
<protein>
    <submittedName>
        <fullName evidence="4">AcrR family</fullName>
    </submittedName>
</protein>
<dbReference type="PANTHER" id="PTHR43479">
    <property type="entry name" value="ACREF/ENVCD OPERON REPRESSOR-RELATED"/>
    <property type="match status" value="1"/>
</dbReference>
<evidence type="ECO:0000259" key="3">
    <source>
        <dbReference type="PROSITE" id="PS50977"/>
    </source>
</evidence>
<dbReference type="InterPro" id="IPR001647">
    <property type="entry name" value="HTH_TetR"/>
</dbReference>
<dbReference type="EMBL" id="CAUZLR010000006">
    <property type="protein sequence ID" value="CAK1244189.1"/>
    <property type="molecule type" value="Genomic_DNA"/>
</dbReference>
<comment type="caution">
    <text evidence="4">The sequence shown here is derived from an EMBL/GenBank/DDBJ whole genome shotgun (WGS) entry which is preliminary data.</text>
</comment>